<dbReference type="RefSeq" id="WP_144839494.1">
    <property type="nucleotide sequence ID" value="NZ_JBHTKI010000023.1"/>
</dbReference>
<comment type="caution">
    <text evidence="2">The sequence shown here is derived from an EMBL/GenBank/DDBJ whole genome shotgun (WGS) entry which is preliminary data.</text>
</comment>
<sequence>MNKLEEEIYELEHQHISSDVRISGAKLAQVLDDEFYEFGSSGGVILRSELDGDRPLAPDDMVLSGFKMHVLGDEAVLTTYRIENRTTGRNTNRSSVWKKRPTGWKLFFHQGTIAER</sequence>
<dbReference type="InterPro" id="IPR032710">
    <property type="entry name" value="NTF2-like_dom_sf"/>
</dbReference>
<keyword evidence="3" id="KW-1185">Reference proteome</keyword>
<dbReference type="Pfam" id="PF14534">
    <property type="entry name" value="DUF4440"/>
    <property type="match status" value="1"/>
</dbReference>
<gene>
    <name evidence="2" type="ORF">ACFQ1X_14965</name>
</gene>
<dbReference type="EMBL" id="JBHTKI010000023">
    <property type="protein sequence ID" value="MFD1032738.1"/>
    <property type="molecule type" value="Genomic_DNA"/>
</dbReference>
<dbReference type="SUPFAM" id="SSF54427">
    <property type="entry name" value="NTF2-like"/>
    <property type="match status" value="1"/>
</dbReference>
<proteinExistence type="predicted"/>
<protein>
    <submittedName>
        <fullName evidence="2">DUF4440 domain-containing protein</fullName>
    </submittedName>
</protein>
<reference evidence="3" key="1">
    <citation type="journal article" date="2019" name="Int. J. Syst. Evol. Microbiol.">
        <title>The Global Catalogue of Microorganisms (GCM) 10K type strain sequencing project: providing services to taxonomists for standard genome sequencing and annotation.</title>
        <authorList>
            <consortium name="The Broad Institute Genomics Platform"/>
            <consortium name="The Broad Institute Genome Sequencing Center for Infectious Disease"/>
            <person name="Wu L."/>
            <person name="Ma J."/>
        </authorList>
    </citation>
    <scope>NUCLEOTIDE SEQUENCE [LARGE SCALE GENOMIC DNA]</scope>
    <source>
        <strain evidence="3">CCUG 56756</strain>
    </source>
</reference>
<evidence type="ECO:0000259" key="1">
    <source>
        <dbReference type="Pfam" id="PF14534"/>
    </source>
</evidence>
<feature type="domain" description="DUF4440" evidence="1">
    <location>
        <begin position="11"/>
        <end position="106"/>
    </location>
</feature>
<dbReference type="Proteomes" id="UP001597109">
    <property type="component" value="Unassembled WGS sequence"/>
</dbReference>
<evidence type="ECO:0000313" key="3">
    <source>
        <dbReference type="Proteomes" id="UP001597109"/>
    </source>
</evidence>
<organism evidence="2 3">
    <name type="scientific">Metaplanococcus flavidus</name>
    <dbReference type="NCBI Taxonomy" id="569883"/>
    <lineage>
        <taxon>Bacteria</taxon>
        <taxon>Bacillati</taxon>
        <taxon>Bacillota</taxon>
        <taxon>Bacilli</taxon>
        <taxon>Bacillales</taxon>
        <taxon>Caryophanaceae</taxon>
        <taxon>Metaplanococcus</taxon>
    </lineage>
</organism>
<evidence type="ECO:0000313" key="2">
    <source>
        <dbReference type="EMBL" id="MFD1032738.1"/>
    </source>
</evidence>
<dbReference type="Gene3D" id="3.10.450.50">
    <property type="match status" value="1"/>
</dbReference>
<dbReference type="InterPro" id="IPR027843">
    <property type="entry name" value="DUF4440"/>
</dbReference>
<accession>A0ABW3LDN9</accession>
<name>A0ABW3LDN9_9BACL</name>